<dbReference type="GO" id="GO:0005524">
    <property type="term" value="F:ATP binding"/>
    <property type="evidence" value="ECO:0007669"/>
    <property type="project" value="InterPro"/>
</dbReference>
<proteinExistence type="inferred from homology"/>
<evidence type="ECO:0000313" key="8">
    <source>
        <dbReference type="EMBL" id="KOO27512.1"/>
    </source>
</evidence>
<dbReference type="Proteomes" id="UP000037460">
    <property type="component" value="Unassembled WGS sequence"/>
</dbReference>
<feature type="coiled-coil region" evidence="5">
    <location>
        <begin position="391"/>
        <end position="546"/>
    </location>
</feature>
<evidence type="ECO:0000259" key="7">
    <source>
        <dbReference type="PROSITE" id="PS50067"/>
    </source>
</evidence>
<feature type="domain" description="UBA" evidence="6">
    <location>
        <begin position="563"/>
        <end position="608"/>
    </location>
</feature>
<dbReference type="InterPro" id="IPR001752">
    <property type="entry name" value="Kinesin_motor_dom"/>
</dbReference>
<dbReference type="PROSITE" id="PS50067">
    <property type="entry name" value="KINESIN_MOTOR_2"/>
    <property type="match status" value="1"/>
</dbReference>
<dbReference type="SUPFAM" id="SSF52540">
    <property type="entry name" value="P-loop containing nucleoside triphosphate hydrolases"/>
    <property type="match status" value="1"/>
</dbReference>
<dbReference type="GO" id="GO:0005874">
    <property type="term" value="C:microtubule"/>
    <property type="evidence" value="ECO:0007669"/>
    <property type="project" value="UniProtKB-KW"/>
</dbReference>
<dbReference type="SMART" id="SM00129">
    <property type="entry name" value="KISc"/>
    <property type="match status" value="1"/>
</dbReference>
<dbReference type="InterPro" id="IPR027417">
    <property type="entry name" value="P-loop_NTPase"/>
</dbReference>
<dbReference type="InterPro" id="IPR027640">
    <property type="entry name" value="Kinesin-like_fam"/>
</dbReference>
<dbReference type="PANTHER" id="PTHR47968">
    <property type="entry name" value="CENTROMERE PROTEIN E"/>
    <property type="match status" value="1"/>
</dbReference>
<comment type="similarity">
    <text evidence="4">Belongs to the TRAFAC class myosin-kinesin ATPase superfamily. Kinesin family.</text>
</comment>
<dbReference type="PRINTS" id="PR00380">
    <property type="entry name" value="KINESINHEAVY"/>
</dbReference>
<reference evidence="9" key="1">
    <citation type="journal article" date="2015" name="PLoS Genet.">
        <title>Genome Sequence and Transcriptome Analyses of Chrysochromulina tobin: Metabolic Tools for Enhanced Algal Fitness in the Prominent Order Prymnesiales (Haptophyceae).</title>
        <authorList>
            <person name="Hovde B.T."/>
            <person name="Deodato C.R."/>
            <person name="Hunsperger H.M."/>
            <person name="Ryken S.A."/>
            <person name="Yost W."/>
            <person name="Jha R.K."/>
            <person name="Patterson J."/>
            <person name="Monnat R.J. Jr."/>
            <person name="Barlow S.B."/>
            <person name="Starkenburg S.R."/>
            <person name="Cattolico R.A."/>
        </authorList>
    </citation>
    <scope>NUCLEOTIDE SEQUENCE</scope>
    <source>
        <strain evidence="9">CCMP291</strain>
    </source>
</reference>
<sequence length="620" mass="65579">MFGPEEVLTNWRGAPADQHGIALRAMSDLFEAAAADAYTITCSYVEVYNDTCIDLLAHEKKALPLRELPSGTPFVAGLTEEEVASVDSALSALSRGTARRATAQMSMNARSSRSHAVFSLALRGSAGATDGSTTSGKLVLVDLAGMESSKKSSSVEGASSAGPRREEAKHINTSLYALGTVIERLSVASREGDGAILSHVPFRNSKLTRLLQECLHGNTAPAFIATLRAEPQNLEECMATLRFAQRAKAVPVVVRANVKAAPLDSEALQKELKAVTRELGEAKALIERLQREAHEVHGPRRPVAGTDASDDARESALLMGRLQLGQLAEKMAELIGQSSELSAPPPASEGAAASADVFAGWGVATTPSQAPRAIPTARTAQAKASAAQAQANATAAELLKAQKAIEEAKMQAETALRAERARAAKVVKAAQAEAAETLEKRTAEISKETREWREKAAAEAEKRNKAATKAAAAEAKAEEQAAAAVRERTRANAAEQRLLAEKARADAAEAAAKAADARAASADAERERLTAAAAKAEADAEAADDAAAFAAATVTPRTAAVIEMSRREALALQQLGFIFPELPERKLREALERVDWNLDAAASELIERDIPRQAWDSLWG</sequence>
<evidence type="ECO:0000256" key="2">
    <source>
        <dbReference type="ARBA" id="ARBA00023054"/>
    </source>
</evidence>
<dbReference type="GO" id="GO:0003777">
    <property type="term" value="F:microtubule motor activity"/>
    <property type="evidence" value="ECO:0007669"/>
    <property type="project" value="InterPro"/>
</dbReference>
<keyword evidence="2 5" id="KW-0175">Coiled coil</keyword>
<dbReference type="AlphaFoldDB" id="A0A0M0JMI2"/>
<keyword evidence="9" id="KW-1185">Reference proteome</keyword>
<dbReference type="InterPro" id="IPR015940">
    <property type="entry name" value="UBA"/>
</dbReference>
<dbReference type="CDD" id="cd14279">
    <property type="entry name" value="CUE"/>
    <property type="match status" value="1"/>
</dbReference>
<evidence type="ECO:0000259" key="6">
    <source>
        <dbReference type="PROSITE" id="PS50030"/>
    </source>
</evidence>
<dbReference type="EMBL" id="JWZX01002706">
    <property type="protein sequence ID" value="KOO27512.1"/>
    <property type="molecule type" value="Genomic_DNA"/>
</dbReference>
<evidence type="ECO:0000313" key="9">
    <source>
        <dbReference type="Proteomes" id="UP000037460"/>
    </source>
</evidence>
<organism evidence="8 9">
    <name type="scientific">Chrysochromulina tobinii</name>
    <dbReference type="NCBI Taxonomy" id="1460289"/>
    <lineage>
        <taxon>Eukaryota</taxon>
        <taxon>Haptista</taxon>
        <taxon>Haptophyta</taxon>
        <taxon>Prymnesiophyceae</taxon>
        <taxon>Prymnesiales</taxon>
        <taxon>Chrysochromulinaceae</taxon>
        <taxon>Chrysochromulina</taxon>
    </lineage>
</organism>
<dbReference type="GO" id="GO:0008017">
    <property type="term" value="F:microtubule binding"/>
    <property type="evidence" value="ECO:0007669"/>
    <property type="project" value="InterPro"/>
</dbReference>
<keyword evidence="1" id="KW-0493">Microtubule</keyword>
<dbReference type="OrthoDB" id="3176171at2759"/>
<comment type="caution">
    <text evidence="4">Lacks conserved residue(s) required for the propagation of feature annotation.</text>
</comment>
<protein>
    <submittedName>
        <fullName evidence="8">Kinesin heavy chain</fullName>
    </submittedName>
</protein>
<dbReference type="PANTHER" id="PTHR47968:SF36">
    <property type="entry name" value="KINESIN HEAVY CHAIN ISOFORM X1"/>
    <property type="match status" value="1"/>
</dbReference>
<dbReference type="InterPro" id="IPR036961">
    <property type="entry name" value="Kinesin_motor_dom_sf"/>
</dbReference>
<feature type="coiled-coil region" evidence="5">
    <location>
        <begin position="265"/>
        <end position="292"/>
    </location>
</feature>
<evidence type="ECO:0000256" key="4">
    <source>
        <dbReference type="PROSITE-ProRule" id="PRU00283"/>
    </source>
</evidence>
<keyword evidence="3" id="KW-0505">Motor protein</keyword>
<accession>A0A0M0JMI2</accession>
<comment type="caution">
    <text evidence="8">The sequence shown here is derived from an EMBL/GenBank/DDBJ whole genome shotgun (WGS) entry which is preliminary data.</text>
</comment>
<dbReference type="Pfam" id="PF00225">
    <property type="entry name" value="Kinesin"/>
    <property type="match status" value="1"/>
</dbReference>
<name>A0A0M0JMI2_9EUKA</name>
<evidence type="ECO:0000256" key="3">
    <source>
        <dbReference type="ARBA" id="ARBA00023175"/>
    </source>
</evidence>
<evidence type="ECO:0000256" key="5">
    <source>
        <dbReference type="SAM" id="Coils"/>
    </source>
</evidence>
<evidence type="ECO:0000256" key="1">
    <source>
        <dbReference type="ARBA" id="ARBA00022701"/>
    </source>
</evidence>
<dbReference type="Gene3D" id="3.40.850.10">
    <property type="entry name" value="Kinesin motor domain"/>
    <property type="match status" value="1"/>
</dbReference>
<dbReference type="PROSITE" id="PS50030">
    <property type="entry name" value="UBA"/>
    <property type="match status" value="1"/>
</dbReference>
<feature type="domain" description="Kinesin motor" evidence="7">
    <location>
        <begin position="1"/>
        <end position="250"/>
    </location>
</feature>
<dbReference type="GO" id="GO:0007018">
    <property type="term" value="P:microtubule-based movement"/>
    <property type="evidence" value="ECO:0007669"/>
    <property type="project" value="InterPro"/>
</dbReference>
<gene>
    <name evidence="8" type="ORF">Ctob_009313</name>
</gene>